<keyword evidence="2" id="KW-0808">Transferase</keyword>
<evidence type="ECO:0000256" key="2">
    <source>
        <dbReference type="ARBA" id="ARBA00022679"/>
    </source>
</evidence>
<evidence type="ECO:0000256" key="4">
    <source>
        <dbReference type="SAM" id="SignalP"/>
    </source>
</evidence>
<evidence type="ECO:0000313" key="6">
    <source>
        <dbReference type="EMBL" id="CDP17918.1"/>
    </source>
</evidence>
<dbReference type="OrthoDB" id="1606438at2759"/>
<dbReference type="InterPro" id="IPR016461">
    <property type="entry name" value="COMT-like"/>
</dbReference>
<dbReference type="Gene3D" id="1.10.10.10">
    <property type="entry name" value="Winged helix-like DNA-binding domain superfamily/Winged helix DNA-binding domain"/>
    <property type="match status" value="1"/>
</dbReference>
<dbReference type="InterPro" id="IPR029063">
    <property type="entry name" value="SAM-dependent_MTases_sf"/>
</dbReference>
<name>A0A068VDZ3_COFCA</name>
<evidence type="ECO:0000256" key="3">
    <source>
        <dbReference type="ARBA" id="ARBA00022691"/>
    </source>
</evidence>
<dbReference type="Pfam" id="PF00891">
    <property type="entry name" value="Methyltransf_2"/>
    <property type="match status" value="1"/>
</dbReference>
<dbReference type="PhylomeDB" id="A0A068VDZ3"/>
<evidence type="ECO:0000256" key="1">
    <source>
        <dbReference type="ARBA" id="ARBA00022603"/>
    </source>
</evidence>
<dbReference type="InterPro" id="IPR036388">
    <property type="entry name" value="WH-like_DNA-bd_sf"/>
</dbReference>
<proteinExistence type="predicted"/>
<dbReference type="EMBL" id="HG739272">
    <property type="protein sequence ID" value="CDP17918.1"/>
    <property type="molecule type" value="Genomic_DNA"/>
</dbReference>
<dbReference type="InterPro" id="IPR001077">
    <property type="entry name" value="COMT_C"/>
</dbReference>
<organism evidence="6 7">
    <name type="scientific">Coffea canephora</name>
    <name type="common">Robusta coffee</name>
    <dbReference type="NCBI Taxonomy" id="49390"/>
    <lineage>
        <taxon>Eukaryota</taxon>
        <taxon>Viridiplantae</taxon>
        <taxon>Streptophyta</taxon>
        <taxon>Embryophyta</taxon>
        <taxon>Tracheophyta</taxon>
        <taxon>Spermatophyta</taxon>
        <taxon>Magnoliopsida</taxon>
        <taxon>eudicotyledons</taxon>
        <taxon>Gunneridae</taxon>
        <taxon>Pentapetalae</taxon>
        <taxon>asterids</taxon>
        <taxon>lamiids</taxon>
        <taxon>Gentianales</taxon>
        <taxon>Rubiaceae</taxon>
        <taxon>Ixoroideae</taxon>
        <taxon>Gardenieae complex</taxon>
        <taxon>Bertiereae - Coffeeae clade</taxon>
        <taxon>Coffeeae</taxon>
        <taxon>Coffea</taxon>
    </lineage>
</organism>
<dbReference type="PANTHER" id="PTHR11746">
    <property type="entry name" value="O-METHYLTRANSFERASE"/>
    <property type="match status" value="1"/>
</dbReference>
<dbReference type="InParanoid" id="A0A068VDZ3"/>
<feature type="chain" id="PRO_5001655789" evidence="4">
    <location>
        <begin position="23"/>
        <end position="117"/>
    </location>
</feature>
<dbReference type="Gene3D" id="3.40.50.150">
    <property type="entry name" value="Vaccinia Virus protein VP39"/>
    <property type="match status" value="1"/>
</dbReference>
<dbReference type="STRING" id="49390.A0A068VDZ3"/>
<dbReference type="Gramene" id="CDP17918">
    <property type="protein sequence ID" value="CDP17918"/>
    <property type="gene ID" value="GSCOC_T00004324001"/>
</dbReference>
<reference evidence="7" key="1">
    <citation type="journal article" date="2014" name="Science">
        <title>The coffee genome provides insight into the convergent evolution of caffeine biosynthesis.</title>
        <authorList>
            <person name="Denoeud F."/>
            <person name="Carretero-Paulet L."/>
            <person name="Dereeper A."/>
            <person name="Droc G."/>
            <person name="Guyot R."/>
            <person name="Pietrella M."/>
            <person name="Zheng C."/>
            <person name="Alberti A."/>
            <person name="Anthony F."/>
            <person name="Aprea G."/>
            <person name="Aury J.M."/>
            <person name="Bento P."/>
            <person name="Bernard M."/>
            <person name="Bocs S."/>
            <person name="Campa C."/>
            <person name="Cenci A."/>
            <person name="Combes M.C."/>
            <person name="Crouzillat D."/>
            <person name="Da Silva C."/>
            <person name="Daddiego L."/>
            <person name="De Bellis F."/>
            <person name="Dussert S."/>
            <person name="Garsmeur O."/>
            <person name="Gayraud T."/>
            <person name="Guignon V."/>
            <person name="Jahn K."/>
            <person name="Jamilloux V."/>
            <person name="Joet T."/>
            <person name="Labadie K."/>
            <person name="Lan T."/>
            <person name="Leclercq J."/>
            <person name="Lepelley M."/>
            <person name="Leroy T."/>
            <person name="Li L.T."/>
            <person name="Librado P."/>
            <person name="Lopez L."/>
            <person name="Munoz A."/>
            <person name="Noel B."/>
            <person name="Pallavicini A."/>
            <person name="Perrotta G."/>
            <person name="Poncet V."/>
            <person name="Pot D."/>
            <person name="Priyono X."/>
            <person name="Rigoreau M."/>
            <person name="Rouard M."/>
            <person name="Rozas J."/>
            <person name="Tranchant-Dubreuil C."/>
            <person name="VanBuren R."/>
            <person name="Zhang Q."/>
            <person name="Andrade A.C."/>
            <person name="Argout X."/>
            <person name="Bertrand B."/>
            <person name="de Kochko A."/>
            <person name="Graziosi G."/>
            <person name="Henry R.J."/>
            <person name="Jayarama X."/>
            <person name="Ming R."/>
            <person name="Nagai C."/>
            <person name="Rounsley S."/>
            <person name="Sankoff D."/>
            <person name="Giuliano G."/>
            <person name="Albert V.A."/>
            <person name="Wincker P."/>
            <person name="Lashermes P."/>
        </authorList>
    </citation>
    <scope>NUCLEOTIDE SEQUENCE [LARGE SCALE GENOMIC DNA]</scope>
    <source>
        <strain evidence="7">cv. DH200-94</strain>
    </source>
</reference>
<keyword evidence="7" id="KW-1185">Reference proteome</keyword>
<evidence type="ECO:0000259" key="5">
    <source>
        <dbReference type="Pfam" id="PF00891"/>
    </source>
</evidence>
<keyword evidence="1" id="KW-0489">Methyltransferase</keyword>
<gene>
    <name evidence="6" type="ORF">GSCOC_T00004324001</name>
</gene>
<feature type="domain" description="O-methyltransferase C-terminal" evidence="5">
    <location>
        <begin position="74"/>
        <end position="111"/>
    </location>
</feature>
<protein>
    <submittedName>
        <fullName evidence="6">DH200=94 genomic scaffold, scaffold_188</fullName>
    </submittedName>
</protein>
<dbReference type="InterPro" id="IPR036390">
    <property type="entry name" value="WH_DNA-bd_sf"/>
</dbReference>
<feature type="signal peptide" evidence="4">
    <location>
        <begin position="1"/>
        <end position="22"/>
    </location>
</feature>
<dbReference type="AlphaFoldDB" id="A0A068VDZ3"/>
<accession>A0A068VDZ3</accession>
<dbReference type="GO" id="GO:0032259">
    <property type="term" value="P:methylation"/>
    <property type="evidence" value="ECO:0007669"/>
    <property type="project" value="UniProtKB-KW"/>
</dbReference>
<sequence length="117" mass="12772">MLDRVLWLLASYSVLTCSVAEADASISSQRRVYGLVSVAKYFMQNRTYGAGRGVSLGPLLAVLQDKVFIDRYVITAKYPSLKGINFDLPRVIQHALVYPGAEHVGGDMFGAAVYALV</sequence>
<dbReference type="SUPFAM" id="SSF46785">
    <property type="entry name" value="Winged helix' DNA-binding domain"/>
    <property type="match status" value="1"/>
</dbReference>
<dbReference type="GO" id="GO:0008171">
    <property type="term" value="F:O-methyltransferase activity"/>
    <property type="evidence" value="ECO:0007669"/>
    <property type="project" value="InterPro"/>
</dbReference>
<keyword evidence="4" id="KW-0732">Signal</keyword>
<evidence type="ECO:0000313" key="7">
    <source>
        <dbReference type="Proteomes" id="UP000295252"/>
    </source>
</evidence>
<keyword evidence="3" id="KW-0949">S-adenosyl-L-methionine</keyword>
<dbReference type="Proteomes" id="UP000295252">
    <property type="component" value="Unassembled WGS sequence"/>
</dbReference>